<keyword evidence="2" id="KW-0812">Transmembrane</keyword>
<feature type="region of interest" description="Disordered" evidence="8">
    <location>
        <begin position="368"/>
        <end position="420"/>
    </location>
</feature>
<dbReference type="InterPro" id="IPR011016">
    <property type="entry name" value="Znf_RING-CH"/>
</dbReference>
<dbReference type="Pfam" id="PF12906">
    <property type="entry name" value="RINGv"/>
    <property type="match status" value="1"/>
</dbReference>
<protein>
    <recommendedName>
        <fullName evidence="9">RING-CH-type domain-containing protein</fullName>
    </recommendedName>
</protein>
<evidence type="ECO:0000256" key="2">
    <source>
        <dbReference type="ARBA" id="ARBA00022692"/>
    </source>
</evidence>
<dbReference type="Proteomes" id="UP000250140">
    <property type="component" value="Unassembled WGS sequence"/>
</dbReference>
<feature type="domain" description="RING-CH-type" evidence="9">
    <location>
        <begin position="78"/>
        <end position="152"/>
    </location>
</feature>
<keyword evidence="4" id="KW-0863">Zinc-finger</keyword>
<comment type="subcellular location">
    <subcellularLocation>
        <location evidence="1">Membrane</location>
        <topology evidence="1">Multi-pass membrane protein</topology>
    </subcellularLocation>
</comment>
<gene>
    <name evidence="10" type="ORF">AOQ84DRAFT_335883</name>
</gene>
<reference evidence="10 11" key="1">
    <citation type="journal article" date="2016" name="Nat. Commun.">
        <title>Ectomycorrhizal ecology is imprinted in the genome of the dominant symbiotic fungus Cenococcum geophilum.</title>
        <authorList>
            <consortium name="DOE Joint Genome Institute"/>
            <person name="Peter M."/>
            <person name="Kohler A."/>
            <person name="Ohm R.A."/>
            <person name="Kuo A."/>
            <person name="Krutzmann J."/>
            <person name="Morin E."/>
            <person name="Arend M."/>
            <person name="Barry K.W."/>
            <person name="Binder M."/>
            <person name="Choi C."/>
            <person name="Clum A."/>
            <person name="Copeland A."/>
            <person name="Grisel N."/>
            <person name="Haridas S."/>
            <person name="Kipfer T."/>
            <person name="LaButti K."/>
            <person name="Lindquist E."/>
            <person name="Lipzen A."/>
            <person name="Maire R."/>
            <person name="Meier B."/>
            <person name="Mihaltcheva S."/>
            <person name="Molinier V."/>
            <person name="Murat C."/>
            <person name="Poggeler S."/>
            <person name="Quandt C.A."/>
            <person name="Sperisen C."/>
            <person name="Tritt A."/>
            <person name="Tisserant E."/>
            <person name="Crous P.W."/>
            <person name="Henrissat B."/>
            <person name="Nehls U."/>
            <person name="Egli S."/>
            <person name="Spatafora J.W."/>
            <person name="Grigoriev I.V."/>
            <person name="Martin F.M."/>
        </authorList>
    </citation>
    <scope>NUCLEOTIDE SEQUENCE [LARGE SCALE GENOMIC DNA]</scope>
    <source>
        <strain evidence="10 11">CBS 207.34</strain>
    </source>
</reference>
<dbReference type="PROSITE" id="PS51292">
    <property type="entry name" value="ZF_RING_CH"/>
    <property type="match status" value="1"/>
</dbReference>
<evidence type="ECO:0000256" key="8">
    <source>
        <dbReference type="SAM" id="MobiDB-lite"/>
    </source>
</evidence>
<keyword evidence="11" id="KW-1185">Reference proteome</keyword>
<dbReference type="PANTHER" id="PTHR46283">
    <property type="entry name" value="E3 UBIQUITIN-PROTEIN LIGASE MARCH5"/>
    <property type="match status" value="1"/>
</dbReference>
<feature type="compositionally biased region" description="Basic and acidic residues" evidence="8">
    <location>
        <begin position="15"/>
        <end position="28"/>
    </location>
</feature>
<dbReference type="SUPFAM" id="SSF57850">
    <property type="entry name" value="RING/U-box"/>
    <property type="match status" value="1"/>
</dbReference>
<keyword evidence="7" id="KW-0472">Membrane</keyword>
<keyword evidence="3" id="KW-0479">Metal-binding</keyword>
<dbReference type="SMART" id="SM00744">
    <property type="entry name" value="RINGv"/>
    <property type="match status" value="1"/>
</dbReference>
<evidence type="ECO:0000256" key="7">
    <source>
        <dbReference type="ARBA" id="ARBA00023136"/>
    </source>
</evidence>
<evidence type="ECO:0000256" key="1">
    <source>
        <dbReference type="ARBA" id="ARBA00004141"/>
    </source>
</evidence>
<evidence type="ECO:0000313" key="10">
    <source>
        <dbReference type="EMBL" id="OCL11468.1"/>
    </source>
</evidence>
<dbReference type="OrthoDB" id="5817083at2759"/>
<dbReference type="GO" id="GO:0016020">
    <property type="term" value="C:membrane"/>
    <property type="evidence" value="ECO:0007669"/>
    <property type="project" value="UniProtKB-SubCell"/>
</dbReference>
<sequence length="530" mass="58621">MASLPPRPASQRRPSPREQDPSSSDSHHAQLPGADSEAFSTTSEDSQTLLLNRRRSTQPVSSTSPQNRQTSTQPSAPKVDAEPRKCWICFNDETEDTPLSSEWRSPCPCVLVAHEKCILDWIADMEAPNSRRRAGGSGKVLCPQCRSEIHLLRPRSVVVDAVRTLERLTGLMLIPGVFVVLGSAAYSTATMLGTHAIYEIFGMDDGLQILQPLYDPPDATEASPVIRLLNHLRQHWRLDIGLPLIPSILIASRITIADSFLPIVPMIFFASSSSPDEMLNVGHWPPSAALTVALLPYIRAGYNAYYERFWLPREQRWLKEIQPRAGDTPEEGQGDNEVHNPQHIHEIFEDENGVMDIEVDLDFEVFRDWNDGGPADNHNAAEPPPVPIARGPAPPLNAPPLGANDAAPAPNVPAQPRNRNNRRMGMERGLNFNTTSLADTVLGALLFPSIAAAVGEALRLALPRSWVTSPVSGKPTGLLQARWGRSIVGGCLFVGIKDAVMLYVRWKMAQNHRKRRVLDYDKVKKRVIRP</sequence>
<dbReference type="AlphaFoldDB" id="A0A8E2F715"/>
<keyword evidence="6" id="KW-1133">Transmembrane helix</keyword>
<feature type="compositionally biased region" description="Polar residues" evidence="8">
    <location>
        <begin position="38"/>
        <end position="50"/>
    </location>
</feature>
<dbReference type="EMBL" id="KV749039">
    <property type="protein sequence ID" value="OCL11468.1"/>
    <property type="molecule type" value="Genomic_DNA"/>
</dbReference>
<name>A0A8E2F715_9PEZI</name>
<dbReference type="InterPro" id="IPR013083">
    <property type="entry name" value="Znf_RING/FYVE/PHD"/>
</dbReference>
<feature type="compositionally biased region" description="Polar residues" evidence="8">
    <location>
        <begin position="57"/>
        <end position="75"/>
    </location>
</feature>
<feature type="region of interest" description="Disordered" evidence="8">
    <location>
        <begin position="1"/>
        <end position="79"/>
    </location>
</feature>
<proteinExistence type="predicted"/>
<feature type="compositionally biased region" description="Low complexity" evidence="8">
    <location>
        <begin position="399"/>
        <end position="418"/>
    </location>
</feature>
<evidence type="ECO:0000256" key="3">
    <source>
        <dbReference type="ARBA" id="ARBA00022723"/>
    </source>
</evidence>
<dbReference type="GO" id="GO:0008270">
    <property type="term" value="F:zinc ion binding"/>
    <property type="evidence" value="ECO:0007669"/>
    <property type="project" value="UniProtKB-KW"/>
</dbReference>
<evidence type="ECO:0000313" key="11">
    <source>
        <dbReference type="Proteomes" id="UP000250140"/>
    </source>
</evidence>
<dbReference type="Gene3D" id="3.30.40.10">
    <property type="entry name" value="Zinc/RING finger domain, C3HC4 (zinc finger)"/>
    <property type="match status" value="1"/>
</dbReference>
<feature type="compositionally biased region" description="Pro residues" evidence="8">
    <location>
        <begin position="382"/>
        <end position="398"/>
    </location>
</feature>
<evidence type="ECO:0000256" key="5">
    <source>
        <dbReference type="ARBA" id="ARBA00022833"/>
    </source>
</evidence>
<evidence type="ECO:0000256" key="6">
    <source>
        <dbReference type="ARBA" id="ARBA00022989"/>
    </source>
</evidence>
<organism evidence="10 11">
    <name type="scientific">Glonium stellatum</name>
    <dbReference type="NCBI Taxonomy" id="574774"/>
    <lineage>
        <taxon>Eukaryota</taxon>
        <taxon>Fungi</taxon>
        <taxon>Dikarya</taxon>
        <taxon>Ascomycota</taxon>
        <taxon>Pezizomycotina</taxon>
        <taxon>Dothideomycetes</taxon>
        <taxon>Pleosporomycetidae</taxon>
        <taxon>Gloniales</taxon>
        <taxon>Gloniaceae</taxon>
        <taxon>Glonium</taxon>
    </lineage>
</organism>
<evidence type="ECO:0000256" key="4">
    <source>
        <dbReference type="ARBA" id="ARBA00022771"/>
    </source>
</evidence>
<keyword evidence="5" id="KW-0862">Zinc</keyword>
<accession>A0A8E2F715</accession>
<evidence type="ECO:0000259" key="9">
    <source>
        <dbReference type="PROSITE" id="PS51292"/>
    </source>
</evidence>